<evidence type="ECO:0000259" key="9">
    <source>
        <dbReference type="PROSITE" id="PS51192"/>
    </source>
</evidence>
<feature type="compositionally biased region" description="Basic residues" evidence="7">
    <location>
        <begin position="755"/>
        <end position="776"/>
    </location>
</feature>
<reference evidence="11 12" key="1">
    <citation type="journal article" date="2018" name="Front. Microbiol.">
        <title>Genome-Wide Analysis of Corynespora cassiicola Leaf Fall Disease Putative Effectors.</title>
        <authorList>
            <person name="Lopez D."/>
            <person name="Ribeiro S."/>
            <person name="Label P."/>
            <person name="Fumanal B."/>
            <person name="Venisse J.S."/>
            <person name="Kohler A."/>
            <person name="de Oliveira R.R."/>
            <person name="Labutti K."/>
            <person name="Lipzen A."/>
            <person name="Lail K."/>
            <person name="Bauer D."/>
            <person name="Ohm R.A."/>
            <person name="Barry K.W."/>
            <person name="Spatafora J."/>
            <person name="Grigoriev I.V."/>
            <person name="Martin F.M."/>
            <person name="Pujade-Renaud V."/>
        </authorList>
    </citation>
    <scope>NUCLEOTIDE SEQUENCE [LARGE SCALE GENOMIC DNA]</scope>
    <source>
        <strain evidence="11 12">Philippines</strain>
    </source>
</reference>
<dbReference type="Pfam" id="PF00176">
    <property type="entry name" value="SNF2-rel_dom"/>
    <property type="match status" value="1"/>
</dbReference>
<dbReference type="PROSITE" id="PS51194">
    <property type="entry name" value="HELICASE_CTER"/>
    <property type="match status" value="1"/>
</dbReference>
<dbReference type="InterPro" id="IPR038718">
    <property type="entry name" value="SNF2-like_sf"/>
</dbReference>
<protein>
    <recommendedName>
        <fullName evidence="13">SWI/SNF family DNA-dependent ATPase Ris1</fullName>
    </recommendedName>
</protein>
<evidence type="ECO:0000313" key="12">
    <source>
        <dbReference type="Proteomes" id="UP000240883"/>
    </source>
</evidence>
<gene>
    <name evidence="11" type="ORF">BS50DRAFT_569313</name>
</gene>
<feature type="domain" description="RING-type" evidence="8">
    <location>
        <begin position="633"/>
        <end position="679"/>
    </location>
</feature>
<dbReference type="InterPro" id="IPR001841">
    <property type="entry name" value="Znf_RING"/>
</dbReference>
<evidence type="ECO:0000256" key="1">
    <source>
        <dbReference type="ARBA" id="ARBA00007025"/>
    </source>
</evidence>
<keyword evidence="6" id="KW-0863">Zinc-finger</keyword>
<dbReference type="Gene3D" id="3.40.50.10810">
    <property type="entry name" value="Tandem AAA-ATPase domain"/>
    <property type="match status" value="1"/>
</dbReference>
<dbReference type="CDD" id="cd18008">
    <property type="entry name" value="DEXDc_SHPRH-like"/>
    <property type="match status" value="1"/>
</dbReference>
<organism evidence="11 12">
    <name type="scientific">Corynespora cassiicola Philippines</name>
    <dbReference type="NCBI Taxonomy" id="1448308"/>
    <lineage>
        <taxon>Eukaryota</taxon>
        <taxon>Fungi</taxon>
        <taxon>Dikarya</taxon>
        <taxon>Ascomycota</taxon>
        <taxon>Pezizomycotina</taxon>
        <taxon>Dothideomycetes</taxon>
        <taxon>Pleosporomycetidae</taxon>
        <taxon>Pleosporales</taxon>
        <taxon>Corynesporascaceae</taxon>
        <taxon>Corynespora</taxon>
    </lineage>
</organism>
<dbReference type="InterPro" id="IPR000330">
    <property type="entry name" value="SNF2_N"/>
</dbReference>
<sequence length="983" mass="111155">MNVYIPALGNDASADEINVEISLLTGLLQSLRPDSPNYSHEYQHYCAHINDLQYRLQAHPSANLQVASRKRSLGSMGDYHSPDSKRPSPAMTPAPDWAQPSPWQRNGPTLAPITPNGYGYRSSYNSYSGYNSNLGTGRYESSNYIDLTADDDSDQFPELQHAYQNNTRPTPAPAHGHVYLTDDEMAQLFSEMNGLSAFDAQPMLNTGSNSYYGYPGSNYHHGVPVPRVSSPVSQESEEAVKKLIENIKAHDDLPREQTPRQMGPTQLKEHQKIGLSWLIKMEESTKGGILADEMGLGKTVQALALMLARPSRDEACKTTLIIAPVALMRQWEKEIARHVRPEHRLKVYVYHSSGKNADFDRLRKYDVVLTTYGTLASEFKQKENRKESELALREQNDSLFTRKLKDELALVGRKSMWYRIILDEAQCIKNKGTLVSRASSDLQAKYRLCMTGTPMMNSIDELYPLLRFLKVEGYKEWRKFSADISKPLKNNKEWSRDKGLQRVQALLKSIMLRREKTSLVDGEPVCKIPPKHTRPDHVTFSDAESELYKAIETHSQLKLNKYLQKGTVNNNYANVLVLLLRLRQACCHPHLINDLGVQVSTEGIDEAELLDRAKDLSEDVVARLKDTEGAFECPICFEAEPNPTVVIPCGHTLCGECFQKLVDPSMNEDGNSAKCPHCRGSLRSSMITDYRHFCKAFFPDESPLSSEESKAEEEATQEDSVTDSDSDSDEAESDDDLKDFVVPDDADDKYVAPTRGKKKATSSKKKVDKGKGKAPARSKVTLAQLKKDSLKSKAAKKKYLSRLSKKFEPSAKIERTVELLTEIRDNDPTEKTLIFSQFTSLLDLLEIPLRKKKFKYQRYDGSMRMNDRVDAVDKFMEEATENIILISLKAGNSGLNLSKASRVIMMDPFWNPYIEEQAVDRAHRMPQTREVIVHRMLVPETVEDRICKLQEKKREFISAALDEGAGKSLTRLNIQELRFLFGL</sequence>
<evidence type="ECO:0000256" key="2">
    <source>
        <dbReference type="ARBA" id="ARBA00022741"/>
    </source>
</evidence>
<feature type="compositionally biased region" description="Acidic residues" evidence="7">
    <location>
        <begin position="714"/>
        <end position="747"/>
    </location>
</feature>
<dbReference type="GO" id="GO:0016787">
    <property type="term" value="F:hydrolase activity"/>
    <property type="evidence" value="ECO:0007669"/>
    <property type="project" value="UniProtKB-KW"/>
</dbReference>
<dbReference type="GO" id="GO:0008094">
    <property type="term" value="F:ATP-dependent activity, acting on DNA"/>
    <property type="evidence" value="ECO:0007669"/>
    <property type="project" value="TreeGrafter"/>
</dbReference>
<dbReference type="GO" id="GO:0005524">
    <property type="term" value="F:ATP binding"/>
    <property type="evidence" value="ECO:0007669"/>
    <property type="project" value="UniProtKB-KW"/>
</dbReference>
<keyword evidence="4" id="KW-0347">Helicase</keyword>
<comment type="similarity">
    <text evidence="1">Belongs to the SNF2/RAD54 helicase family.</text>
</comment>
<evidence type="ECO:0000256" key="7">
    <source>
        <dbReference type="SAM" id="MobiDB-lite"/>
    </source>
</evidence>
<dbReference type="InterPro" id="IPR013083">
    <property type="entry name" value="Znf_RING/FYVE/PHD"/>
</dbReference>
<dbReference type="AlphaFoldDB" id="A0A2T2P1Y1"/>
<dbReference type="Gene3D" id="3.30.40.10">
    <property type="entry name" value="Zinc/RING finger domain, C3HC4 (zinc finger)"/>
    <property type="match status" value="1"/>
</dbReference>
<keyword evidence="2" id="KW-0547">Nucleotide-binding</keyword>
<feature type="region of interest" description="Disordered" evidence="7">
    <location>
        <begin position="702"/>
        <end position="780"/>
    </location>
</feature>
<dbReference type="CDD" id="cd18793">
    <property type="entry name" value="SF2_C_SNF"/>
    <property type="match status" value="1"/>
</dbReference>
<evidence type="ECO:0000259" key="10">
    <source>
        <dbReference type="PROSITE" id="PS51194"/>
    </source>
</evidence>
<keyword evidence="3" id="KW-0378">Hydrolase</keyword>
<dbReference type="GO" id="GO:0005634">
    <property type="term" value="C:nucleus"/>
    <property type="evidence" value="ECO:0007669"/>
    <property type="project" value="TreeGrafter"/>
</dbReference>
<feature type="domain" description="Helicase ATP-binding" evidence="9">
    <location>
        <begin position="279"/>
        <end position="472"/>
    </location>
</feature>
<dbReference type="InterPro" id="IPR050628">
    <property type="entry name" value="SNF2_RAD54_helicase_TF"/>
</dbReference>
<dbReference type="GO" id="GO:0004386">
    <property type="term" value="F:helicase activity"/>
    <property type="evidence" value="ECO:0007669"/>
    <property type="project" value="UniProtKB-KW"/>
</dbReference>
<dbReference type="PANTHER" id="PTHR45626:SF16">
    <property type="entry name" value="ATP-DEPENDENT HELICASE ULS1"/>
    <property type="match status" value="1"/>
</dbReference>
<proteinExistence type="inferred from homology"/>
<dbReference type="CDD" id="cd16449">
    <property type="entry name" value="RING-HC"/>
    <property type="match status" value="1"/>
</dbReference>
<keyword evidence="6" id="KW-0479">Metal-binding</keyword>
<dbReference type="SMART" id="SM00184">
    <property type="entry name" value="RING"/>
    <property type="match status" value="1"/>
</dbReference>
<dbReference type="GO" id="GO:0008270">
    <property type="term" value="F:zinc ion binding"/>
    <property type="evidence" value="ECO:0007669"/>
    <property type="project" value="UniProtKB-KW"/>
</dbReference>
<dbReference type="InterPro" id="IPR049730">
    <property type="entry name" value="SNF2/RAD54-like_C"/>
</dbReference>
<dbReference type="PROSITE" id="PS50089">
    <property type="entry name" value="ZF_RING_2"/>
    <property type="match status" value="1"/>
</dbReference>
<accession>A0A2T2P1Y1</accession>
<dbReference type="GO" id="GO:0000724">
    <property type="term" value="P:double-strand break repair via homologous recombination"/>
    <property type="evidence" value="ECO:0007669"/>
    <property type="project" value="TreeGrafter"/>
</dbReference>
<dbReference type="InterPro" id="IPR027417">
    <property type="entry name" value="P-loop_NTPase"/>
</dbReference>
<dbReference type="EMBL" id="KZ678130">
    <property type="protein sequence ID" value="PSN71662.1"/>
    <property type="molecule type" value="Genomic_DNA"/>
</dbReference>
<evidence type="ECO:0000259" key="8">
    <source>
        <dbReference type="PROSITE" id="PS50089"/>
    </source>
</evidence>
<dbReference type="Proteomes" id="UP000240883">
    <property type="component" value="Unassembled WGS sequence"/>
</dbReference>
<dbReference type="PROSITE" id="PS51192">
    <property type="entry name" value="HELICASE_ATP_BIND_1"/>
    <property type="match status" value="1"/>
</dbReference>
<dbReference type="Pfam" id="PF13920">
    <property type="entry name" value="zf-C3HC4_3"/>
    <property type="match status" value="1"/>
</dbReference>
<keyword evidence="6" id="KW-0862">Zinc</keyword>
<feature type="domain" description="Helicase C-terminal" evidence="10">
    <location>
        <begin position="815"/>
        <end position="978"/>
    </location>
</feature>
<feature type="region of interest" description="Disordered" evidence="7">
    <location>
        <begin position="69"/>
        <end position="106"/>
    </location>
</feature>
<evidence type="ECO:0000256" key="6">
    <source>
        <dbReference type="PROSITE-ProRule" id="PRU00175"/>
    </source>
</evidence>
<evidence type="ECO:0000256" key="4">
    <source>
        <dbReference type="ARBA" id="ARBA00022806"/>
    </source>
</evidence>
<dbReference type="Gene3D" id="3.40.50.300">
    <property type="entry name" value="P-loop containing nucleotide triphosphate hydrolases"/>
    <property type="match status" value="2"/>
</dbReference>
<dbReference type="GO" id="GO:0005737">
    <property type="term" value="C:cytoplasm"/>
    <property type="evidence" value="ECO:0007669"/>
    <property type="project" value="TreeGrafter"/>
</dbReference>
<dbReference type="SUPFAM" id="SSF52540">
    <property type="entry name" value="P-loop containing nucleoside triphosphate hydrolases"/>
    <property type="match status" value="2"/>
</dbReference>
<name>A0A2T2P1Y1_CORCC</name>
<dbReference type="SMART" id="SM00490">
    <property type="entry name" value="HELICc"/>
    <property type="match status" value="1"/>
</dbReference>
<dbReference type="STRING" id="1448308.A0A2T2P1Y1"/>
<dbReference type="SMART" id="SM00487">
    <property type="entry name" value="DEXDc"/>
    <property type="match status" value="1"/>
</dbReference>
<evidence type="ECO:0008006" key="13">
    <source>
        <dbReference type="Google" id="ProtNLM"/>
    </source>
</evidence>
<dbReference type="InterPro" id="IPR001650">
    <property type="entry name" value="Helicase_C-like"/>
</dbReference>
<keyword evidence="12" id="KW-1185">Reference proteome</keyword>
<evidence type="ECO:0000256" key="3">
    <source>
        <dbReference type="ARBA" id="ARBA00022801"/>
    </source>
</evidence>
<evidence type="ECO:0000256" key="5">
    <source>
        <dbReference type="ARBA" id="ARBA00022840"/>
    </source>
</evidence>
<dbReference type="Pfam" id="PF00271">
    <property type="entry name" value="Helicase_C"/>
    <property type="match status" value="1"/>
</dbReference>
<dbReference type="PANTHER" id="PTHR45626">
    <property type="entry name" value="TRANSCRIPTION TERMINATION FACTOR 2-RELATED"/>
    <property type="match status" value="1"/>
</dbReference>
<dbReference type="InterPro" id="IPR014001">
    <property type="entry name" value="Helicase_ATP-bd"/>
</dbReference>
<dbReference type="SUPFAM" id="SSF57850">
    <property type="entry name" value="RING/U-box"/>
    <property type="match status" value="1"/>
</dbReference>
<keyword evidence="5" id="KW-0067">ATP-binding</keyword>
<evidence type="ECO:0000313" key="11">
    <source>
        <dbReference type="EMBL" id="PSN71662.1"/>
    </source>
</evidence>
<dbReference type="OrthoDB" id="423559at2759"/>